<evidence type="ECO:0008006" key="3">
    <source>
        <dbReference type="Google" id="ProtNLM"/>
    </source>
</evidence>
<reference evidence="2" key="1">
    <citation type="journal article" date="2019" name="Int. J. Syst. Evol. Microbiol.">
        <title>The Global Catalogue of Microorganisms (GCM) 10K type strain sequencing project: providing services to taxonomists for standard genome sequencing and annotation.</title>
        <authorList>
            <consortium name="The Broad Institute Genomics Platform"/>
            <consortium name="The Broad Institute Genome Sequencing Center for Infectious Disease"/>
            <person name="Wu L."/>
            <person name="Ma J."/>
        </authorList>
    </citation>
    <scope>NUCLEOTIDE SEQUENCE [LARGE SCALE GENOMIC DNA]</scope>
    <source>
        <strain evidence="2">JCM 18401</strain>
    </source>
</reference>
<protein>
    <recommendedName>
        <fullName evidence="3">Cohesin domain-containing protein</fullName>
    </recommendedName>
</protein>
<accession>A0ABP9ELB7</accession>
<evidence type="ECO:0000313" key="1">
    <source>
        <dbReference type="EMBL" id="GAA4880947.1"/>
    </source>
</evidence>
<keyword evidence="2" id="KW-1185">Reference proteome</keyword>
<proteinExistence type="predicted"/>
<gene>
    <name evidence="1" type="ORF">GCM10023333_13940</name>
</gene>
<dbReference type="Proteomes" id="UP001499988">
    <property type="component" value="Unassembled WGS sequence"/>
</dbReference>
<dbReference type="RefSeq" id="WP_345334630.1">
    <property type="nucleotide sequence ID" value="NZ_BAABJZ010000018.1"/>
</dbReference>
<name>A0ABP9ELB7_9GAMM</name>
<sequence length="193" mass="21134">MSQVEDISPVEQHTTLEVPSSDFKGCIYVPVAVQAGSTPVAFPDAIDHSSLVLDLFDEVHADHQFVELIYQLEVVTAGIESIEWWVDFDSNLLVGKFELYQIVSVDGSRVRLAADPLGNNKLKVSGVKVISHTSAAQSLPIRIAFKVLADQDERISLMPQHGLHLKVVKQSAAAESRWVGDVVNGIPPDVIIR</sequence>
<organism evidence="1 2">
    <name type="scientific">Ferrimonas pelagia</name>
    <dbReference type="NCBI Taxonomy" id="1177826"/>
    <lineage>
        <taxon>Bacteria</taxon>
        <taxon>Pseudomonadati</taxon>
        <taxon>Pseudomonadota</taxon>
        <taxon>Gammaproteobacteria</taxon>
        <taxon>Alteromonadales</taxon>
        <taxon>Ferrimonadaceae</taxon>
        <taxon>Ferrimonas</taxon>
    </lineage>
</organism>
<comment type="caution">
    <text evidence="1">The sequence shown here is derived from an EMBL/GenBank/DDBJ whole genome shotgun (WGS) entry which is preliminary data.</text>
</comment>
<evidence type="ECO:0000313" key="2">
    <source>
        <dbReference type="Proteomes" id="UP001499988"/>
    </source>
</evidence>
<dbReference type="EMBL" id="BAABJZ010000018">
    <property type="protein sequence ID" value="GAA4880947.1"/>
    <property type="molecule type" value="Genomic_DNA"/>
</dbReference>